<dbReference type="EnsemblPlants" id="Kaladp0037s0041.1.v1.1">
    <property type="protein sequence ID" value="Kaladp0037s0041.1.v1.1"/>
    <property type="gene ID" value="Kaladp0037s0041.v1.1"/>
</dbReference>
<organism evidence="2 3">
    <name type="scientific">Kalanchoe fedtschenkoi</name>
    <name type="common">Lavender scallops</name>
    <name type="synonym">South American air plant</name>
    <dbReference type="NCBI Taxonomy" id="63787"/>
    <lineage>
        <taxon>Eukaryota</taxon>
        <taxon>Viridiplantae</taxon>
        <taxon>Streptophyta</taxon>
        <taxon>Embryophyta</taxon>
        <taxon>Tracheophyta</taxon>
        <taxon>Spermatophyta</taxon>
        <taxon>Magnoliopsida</taxon>
        <taxon>eudicotyledons</taxon>
        <taxon>Gunneridae</taxon>
        <taxon>Pentapetalae</taxon>
        <taxon>Saxifragales</taxon>
        <taxon>Crassulaceae</taxon>
        <taxon>Kalanchoe</taxon>
    </lineage>
</organism>
<dbReference type="GO" id="GO:0005737">
    <property type="term" value="C:cytoplasm"/>
    <property type="evidence" value="ECO:0007669"/>
    <property type="project" value="EnsemblPlants"/>
</dbReference>
<evidence type="ECO:0000259" key="1">
    <source>
        <dbReference type="Pfam" id="PF12530"/>
    </source>
</evidence>
<dbReference type="Proteomes" id="UP000594263">
    <property type="component" value="Unplaced"/>
</dbReference>
<dbReference type="InterPro" id="IPR016024">
    <property type="entry name" value="ARM-type_fold"/>
</dbReference>
<dbReference type="SUPFAM" id="SSF48371">
    <property type="entry name" value="ARM repeat"/>
    <property type="match status" value="2"/>
</dbReference>
<dbReference type="OMA" id="MATYDAQ"/>
<feature type="domain" description="DUF3730" evidence="1">
    <location>
        <begin position="78"/>
        <end position="349"/>
    </location>
</feature>
<evidence type="ECO:0000313" key="2">
    <source>
        <dbReference type="EnsemblPlants" id="Kaladp0037s0041.1.v1.1"/>
    </source>
</evidence>
<dbReference type="PANTHER" id="PTHR16212:SF4">
    <property type="entry name" value="FOCADHESIN"/>
    <property type="match status" value="1"/>
</dbReference>
<dbReference type="PANTHER" id="PTHR16212">
    <property type="entry name" value="FOCADHESIN FAMILY MEMBER"/>
    <property type="match status" value="1"/>
</dbReference>
<protein>
    <recommendedName>
        <fullName evidence="1">DUF3730 domain-containing protein</fullName>
    </recommendedName>
</protein>
<feature type="domain" description="DUF3730" evidence="1">
    <location>
        <begin position="537"/>
        <end position="754"/>
    </location>
</feature>
<dbReference type="Pfam" id="PF12530">
    <property type="entry name" value="DUF3730"/>
    <property type="match status" value="2"/>
</dbReference>
<evidence type="ECO:0000313" key="3">
    <source>
        <dbReference type="Proteomes" id="UP000594263"/>
    </source>
</evidence>
<dbReference type="GO" id="GO:1900369">
    <property type="term" value="P:negative regulation of post-transcriptional gene silencing by regulatory ncRNA"/>
    <property type="evidence" value="ECO:0007669"/>
    <property type="project" value="EnsemblPlants"/>
</dbReference>
<keyword evidence="3" id="KW-1185">Reference proteome</keyword>
<sequence length="1839" mass="204655">MDSYAPLLERTRVPQPSLQRLAVISIFSKLRSSSFDSEAGRDAISQCLSSTSPAVVDQSVRELCRLVSESKMDVARGLLELQSALEGADSLFVNVFVKGVGFLIRLGFKENCEAWRECSPETHPFIKILSCRGETQSELRQQVMLIMSQHESFRMREVCDFLRPLLNFSILRIPFLDSPSSTFVRSLVSSMASLACTFRCDDALIILKLLLSCLKFYPQRNEGNLADFACIAQSIADAYVVVLKQLTASPELLINGAQLCGVELVETVLSRCSELDNSSATSDFVLLATQIISVQKEAGLKFVPQLSTVLVALTVILTKSELEYEQVPVVKLLVLLLNWKNENDHIVGRPVVTVSEGLLCIFPVIKLMSSPSKFVKGAASELLLVLEKHMMQLLSASHKELTWSETRFPSISSPEVIVFRLLQNVWHQDKFTSQSSFLNLVTSAVINDEMHSGSQSWTCNLHKFSLWAAEQRKSSLLSKYGEVLSGEMSLLVCAVACVLIVNDSLKPDAVDTLSAVGTLDTKHGVTVLLAILFYINIFSNSQASGEMQLKLLGMLPSLASHSAMVPLIVQTMLPMLVKDTKSVLYATATRLLCKTWEYNDRAFGTLQGYLKPQKFAEFTSERNISISMAACLRDVCRKNPDRGVDLILSVSACIEAHDPPVKALGLECLSHLCEADVIDFYTAWDVITSHLSVNQLDPIVTRSLCLLLRWGAMDSEAYPESESLIRILWDVGTSRHSADCTLWAKVKSTAFEALAHFEFSQLDRSIPEFKAQISDLLKTESDCALLGAIEAIMVKIILYENINRRRLVKEKRVLTNKVEKLLDVFPRSIFSSGNNRNVRELPGAALFTASFFPKDKNDSIPKGLQEVHGEYENALTEIAASLNLSRSIFVAVLAMKSWEPFMKRWIKVNVLSNEGKRTAKVSDTTLKAANDILQSLRQAAENSIPRIAENIALAIGALCTILPPSIHSVKSKSTEFLLTWLSSNEHEHRQWTAALSLGEVSRCLHITDHKLKLQVINGLLQVAGNSKSTLVKGACGVGLGLSCKSLLTQAVDAEESGSNNLTIWRQELDVMEKMVKELCRIIFQITRSSSDILRSLCSFPVSTDDEDSESDHDSDWGFPAVEDDIWGVAGLVMGLGNSVSAVYRAGFQDLVVKIKSMLISWISNLQMQGSVAGFCTERCEIALSIGACLALPVIVAFCLRVELIENDEIEYLFHCYKDHISTLLLSKDFSNIHQCLLLALCTGAGNLLACILNEGVYSIKVQELNELLQLYRKCYSGPFPPLINIGGMLGAVNVLGAGAGIFLENPDPFSSGQTHHELKGSSSVMGPLIRSSICEPTLILLVQEIFVAARNSEENQLRQYAAWALSFLRHHLLSDANKSSVVDMKTSPSIPEDSVVMKLSLWLMHLNYSEKGNITHPNTVATVIRCLSLAPRLPTLDWGAIMRRIMRYELQVADSTAINLADENTNVRERCLEFSLVHANKVDLLQRFLDELTDLSRFESLELNLQSLIVQHLSDLIKVFSGSRLQKLFNDILTYLSSSNSFKKYSLRQKSSLRKSVWKGLNECLVEASTDASEHMVYFEKCMKVLFQLLPRLKAVAKVGIEDKCFAEEWSAALLCLEKAQPDWLSDLLQVQQRDIKSEDVQMMEVKKLQTKAKLVGRRSIALSELGRVKTLVLDSKSLGAWDVLIEIVVALQHADSSCRREWLLDAVQMSCISRYPSMVLQFIGLLAGSFCKYMPLLILDRLTVLSDLPVTLKSLLTDPKWEPIAEPVATHLFTAAERIYEWRTCLSHSIRLPSLCNIDSSEDAMADFLVQVLYHTCVSLRHYLPLDKQLRLSDMSVP</sequence>
<dbReference type="InterPro" id="IPR045163">
    <property type="entry name" value="Focadhesin/RST1"/>
</dbReference>
<dbReference type="GO" id="GO:0009793">
    <property type="term" value="P:embryo development ending in seed dormancy"/>
    <property type="evidence" value="ECO:0007669"/>
    <property type="project" value="EnsemblPlants"/>
</dbReference>
<dbReference type="Gramene" id="Kaladp0037s0041.1.v1.1">
    <property type="protein sequence ID" value="Kaladp0037s0041.1.v1.1"/>
    <property type="gene ID" value="Kaladp0037s0041.v1.1"/>
</dbReference>
<dbReference type="InterPro" id="IPR022542">
    <property type="entry name" value="FOCAD/RST1_DUF3730"/>
</dbReference>
<accession>A0A7N0THQ0</accession>
<dbReference type="GO" id="GO:0010143">
    <property type="term" value="P:cutin biosynthetic process"/>
    <property type="evidence" value="ECO:0007669"/>
    <property type="project" value="EnsemblPlants"/>
</dbReference>
<name>A0A7N0THQ0_KALFE</name>
<proteinExistence type="predicted"/>
<dbReference type="GO" id="GO:0043447">
    <property type="term" value="P:alkane biosynthetic process"/>
    <property type="evidence" value="ECO:0007669"/>
    <property type="project" value="EnsemblPlants"/>
</dbReference>
<reference evidence="2" key="1">
    <citation type="submission" date="2021-01" db="UniProtKB">
        <authorList>
            <consortium name="EnsemblPlants"/>
        </authorList>
    </citation>
    <scope>IDENTIFICATION</scope>
</reference>